<evidence type="ECO:0000256" key="3">
    <source>
        <dbReference type="ARBA" id="ARBA00022475"/>
    </source>
</evidence>
<evidence type="ECO:0000256" key="4">
    <source>
        <dbReference type="ARBA" id="ARBA00022622"/>
    </source>
</evidence>
<keyword evidence="5 10" id="KW-0732">Signal</keyword>
<keyword evidence="8" id="KW-0449">Lipoprotein</keyword>
<feature type="chain" id="PRO_5020034006" description="Bifunctional inhibitor/plant lipid transfer protein/seed storage helical domain-containing protein" evidence="10">
    <location>
        <begin position="18"/>
        <end position="185"/>
    </location>
</feature>
<evidence type="ECO:0000256" key="1">
    <source>
        <dbReference type="ARBA" id="ARBA00004609"/>
    </source>
</evidence>
<sequence>MLLVLAITMVVVMHAMGDSAQEKQKCAESLTGVATCLPYLGGEAKAPTADCCSGLTQAMKSNKKCICVILKDRDDPDLGLKINITIAVGLPSLCKTPDNLSQCPALLHLDPKSPEAQAFNQKGQNNNGDSASPSPSPSARASSENGRNQGIDETVTGKNGASYKRKRLLERFVAAAVAGLVILPF</sequence>
<keyword evidence="4" id="KW-0472">Membrane</keyword>
<keyword evidence="13" id="KW-1185">Reference proteome</keyword>
<dbReference type="Proteomes" id="UP000501690">
    <property type="component" value="Linkage Group LG5"/>
</dbReference>
<evidence type="ECO:0000313" key="12">
    <source>
        <dbReference type="EMBL" id="QCD94843.1"/>
    </source>
</evidence>
<reference evidence="12 13" key="1">
    <citation type="submission" date="2019-04" db="EMBL/GenBank/DDBJ databases">
        <title>An improved genome assembly and genetic linkage map for asparagus bean, Vigna unguiculata ssp. sesquipedialis.</title>
        <authorList>
            <person name="Xia Q."/>
            <person name="Zhang R."/>
            <person name="Dong Y."/>
        </authorList>
    </citation>
    <scope>NUCLEOTIDE SEQUENCE [LARGE SCALE GENOMIC DNA]</scope>
    <source>
        <tissue evidence="12">Leaf</tissue>
    </source>
</reference>
<evidence type="ECO:0000256" key="9">
    <source>
        <dbReference type="SAM" id="MobiDB-lite"/>
    </source>
</evidence>
<evidence type="ECO:0000256" key="6">
    <source>
        <dbReference type="ARBA" id="ARBA00023157"/>
    </source>
</evidence>
<feature type="compositionally biased region" description="Polar residues" evidence="9">
    <location>
        <begin position="118"/>
        <end position="129"/>
    </location>
</feature>
<evidence type="ECO:0000256" key="8">
    <source>
        <dbReference type="ARBA" id="ARBA00023288"/>
    </source>
</evidence>
<gene>
    <name evidence="12" type="ORF">DEO72_LG5g2932</name>
</gene>
<dbReference type="GO" id="GO:0098552">
    <property type="term" value="C:side of membrane"/>
    <property type="evidence" value="ECO:0007669"/>
    <property type="project" value="UniProtKB-KW"/>
</dbReference>
<dbReference type="InterPro" id="IPR043325">
    <property type="entry name" value="LTSS"/>
</dbReference>
<dbReference type="SMART" id="SM00499">
    <property type="entry name" value="AAI"/>
    <property type="match status" value="1"/>
</dbReference>
<dbReference type="Pfam" id="PF14368">
    <property type="entry name" value="LTP_2"/>
    <property type="match status" value="1"/>
</dbReference>
<dbReference type="AlphaFoldDB" id="A0A4D6M249"/>
<dbReference type="CDD" id="cd00010">
    <property type="entry name" value="AAI_LTSS"/>
    <property type="match status" value="1"/>
</dbReference>
<evidence type="ECO:0000259" key="11">
    <source>
        <dbReference type="SMART" id="SM00499"/>
    </source>
</evidence>
<dbReference type="GO" id="GO:0005886">
    <property type="term" value="C:plasma membrane"/>
    <property type="evidence" value="ECO:0007669"/>
    <property type="project" value="UniProtKB-SubCell"/>
</dbReference>
<evidence type="ECO:0000256" key="7">
    <source>
        <dbReference type="ARBA" id="ARBA00023180"/>
    </source>
</evidence>
<dbReference type="SUPFAM" id="SSF47699">
    <property type="entry name" value="Bifunctional inhibitor/lipid-transfer protein/seed storage 2S albumin"/>
    <property type="match status" value="1"/>
</dbReference>
<dbReference type="InterPro" id="IPR016140">
    <property type="entry name" value="Bifunc_inhib/LTP/seed_store"/>
</dbReference>
<keyword evidence="6" id="KW-1015">Disulfide bond</keyword>
<feature type="signal peptide" evidence="10">
    <location>
        <begin position="1"/>
        <end position="17"/>
    </location>
</feature>
<dbReference type="EMBL" id="CP039349">
    <property type="protein sequence ID" value="QCD94843.1"/>
    <property type="molecule type" value="Genomic_DNA"/>
</dbReference>
<evidence type="ECO:0000256" key="2">
    <source>
        <dbReference type="ARBA" id="ARBA00009748"/>
    </source>
</evidence>
<dbReference type="PANTHER" id="PTHR33044">
    <property type="entry name" value="BIFUNCTIONAL INHIBITOR/LIPID-TRANSFER PROTEIN/SEED STORAGE 2S ALBUMIN SUPERFAMILY PROTEIN-RELATED"/>
    <property type="match status" value="1"/>
</dbReference>
<accession>A0A4D6M249</accession>
<name>A0A4D6M249_VIGUN</name>
<evidence type="ECO:0000313" key="13">
    <source>
        <dbReference type="Proteomes" id="UP000501690"/>
    </source>
</evidence>
<feature type="region of interest" description="Disordered" evidence="9">
    <location>
        <begin position="116"/>
        <end position="157"/>
    </location>
</feature>
<dbReference type="InterPro" id="IPR036312">
    <property type="entry name" value="Bifun_inhib/LTP/seed_sf"/>
</dbReference>
<proteinExistence type="inferred from homology"/>
<evidence type="ECO:0000256" key="5">
    <source>
        <dbReference type="ARBA" id="ARBA00022729"/>
    </source>
</evidence>
<organism evidence="12 13">
    <name type="scientific">Vigna unguiculata</name>
    <name type="common">Cowpea</name>
    <dbReference type="NCBI Taxonomy" id="3917"/>
    <lineage>
        <taxon>Eukaryota</taxon>
        <taxon>Viridiplantae</taxon>
        <taxon>Streptophyta</taxon>
        <taxon>Embryophyta</taxon>
        <taxon>Tracheophyta</taxon>
        <taxon>Spermatophyta</taxon>
        <taxon>Magnoliopsida</taxon>
        <taxon>eudicotyledons</taxon>
        <taxon>Gunneridae</taxon>
        <taxon>Pentapetalae</taxon>
        <taxon>rosids</taxon>
        <taxon>fabids</taxon>
        <taxon>Fabales</taxon>
        <taxon>Fabaceae</taxon>
        <taxon>Papilionoideae</taxon>
        <taxon>50 kb inversion clade</taxon>
        <taxon>NPAAA clade</taxon>
        <taxon>indigoferoid/millettioid clade</taxon>
        <taxon>Phaseoleae</taxon>
        <taxon>Vigna</taxon>
    </lineage>
</organism>
<dbReference type="Gene3D" id="1.10.110.10">
    <property type="entry name" value="Plant lipid-transfer and hydrophobic proteins"/>
    <property type="match status" value="1"/>
</dbReference>
<feature type="compositionally biased region" description="Low complexity" evidence="9">
    <location>
        <begin position="130"/>
        <end position="143"/>
    </location>
</feature>
<keyword evidence="4" id="KW-0336">GPI-anchor</keyword>
<keyword evidence="3" id="KW-1003">Cell membrane</keyword>
<protein>
    <recommendedName>
        <fullName evidence="11">Bifunctional inhibitor/plant lipid transfer protein/seed storage helical domain-containing protein</fullName>
    </recommendedName>
</protein>
<feature type="domain" description="Bifunctional inhibitor/plant lipid transfer protein/seed storage helical" evidence="11">
    <location>
        <begin position="26"/>
        <end position="103"/>
    </location>
</feature>
<keyword evidence="7" id="KW-0325">Glycoprotein</keyword>
<evidence type="ECO:0000256" key="10">
    <source>
        <dbReference type="SAM" id="SignalP"/>
    </source>
</evidence>
<comment type="similarity">
    <text evidence="2">Belongs to the plant LTP family.</text>
</comment>
<comment type="subcellular location">
    <subcellularLocation>
        <location evidence="1">Cell membrane</location>
        <topology evidence="1">Lipid-anchor</topology>
        <topology evidence="1">GPI-anchor</topology>
    </subcellularLocation>
</comment>